<evidence type="ECO:0000256" key="1">
    <source>
        <dbReference type="ARBA" id="ARBA00022481"/>
    </source>
</evidence>
<sequence length="550" mass="57241">MNIRTIKGKLAIAFAGLALMVLAVSGISITSLLDANARFDSYLSETNARSVLVAKLQEAVDSRAIAARNLLLFVNAQDIAQEKERVAEAHSRVQTQLRQLQRSAAESAQITETATRLIREMEAVEALYGPVALSIVDLALTGQKSAAIDKLNRECQPLLMRLERTTNEYARYAAARAEARLLTGKQAFAAQRNLLVGVCMLAFMAAGSAGLWIVRTLFRSLGSEPALLGAAAQKVAGGDLSHAGEQVQAPGGSVMASLVAMQTALATMVGQVREASQAMSTGAVEIAMANTSLSMRTEEQASSLEQTAASMEELTGAVGNTANAARKATELANSASRVASRGADVVARVVQTMNAINAGSQRIADILGTIDGIAFQTNILALNAAVEAARAGEEGRGFAVVASEVRNLAQRSAVAAKEIKVLIDASVASVASGSRLVQDAGVTMDEIVDSVGHVMAMIGEISTSAREQSDGIGQVNVVVSQLDRMTQENAAMVEQTAAAAEQLKEQAIQMAALVGTFRLGDERDGAGSPQAIDAGARRLALGAVAAPCPA</sequence>
<dbReference type="PANTHER" id="PTHR43531">
    <property type="entry name" value="PROTEIN ICFG"/>
    <property type="match status" value="1"/>
</dbReference>
<dbReference type="SUPFAM" id="SSF58104">
    <property type="entry name" value="Methyl-accepting chemotaxis protein (MCP) signaling domain"/>
    <property type="match status" value="1"/>
</dbReference>
<feature type="domain" description="Methyl-accepting transducer" evidence="5">
    <location>
        <begin position="275"/>
        <end position="504"/>
    </location>
</feature>
<dbReference type="PRINTS" id="PR00260">
    <property type="entry name" value="CHEMTRNSDUCR"/>
</dbReference>
<dbReference type="InterPro" id="IPR004089">
    <property type="entry name" value="MCPsignal_dom"/>
</dbReference>
<evidence type="ECO:0000259" key="5">
    <source>
        <dbReference type="PROSITE" id="PS50111"/>
    </source>
</evidence>
<feature type="transmembrane region" description="Helical" evidence="4">
    <location>
        <begin position="194"/>
        <end position="214"/>
    </location>
</feature>
<gene>
    <name evidence="6" type="ORF">RB624_06215</name>
</gene>
<dbReference type="PROSITE" id="PS50111">
    <property type="entry name" value="CHEMOTAXIS_TRANSDUC_2"/>
    <property type="match status" value="1"/>
</dbReference>
<keyword evidence="3" id="KW-0807">Transducer</keyword>
<dbReference type="InterPro" id="IPR004090">
    <property type="entry name" value="Chemotax_Me-accpt_rcpt"/>
</dbReference>
<dbReference type="Pfam" id="PF00015">
    <property type="entry name" value="MCPsignal"/>
    <property type="match status" value="1"/>
</dbReference>
<protein>
    <submittedName>
        <fullName evidence="6">Methyl-accepting chemotaxis protein</fullName>
    </submittedName>
</protein>
<reference evidence="6 7" key="1">
    <citation type="submission" date="2023-08" db="EMBL/GenBank/DDBJ databases">
        <title>Draft genome sequence of Janthinobacterium lividum.</title>
        <authorList>
            <person name="Chun B.H."/>
            <person name="Lee Y."/>
        </authorList>
    </citation>
    <scope>NUCLEOTIDE SEQUENCE [LARGE SCALE GENOMIC DNA]</scope>
    <source>
        <strain evidence="6 7">AMJK</strain>
    </source>
</reference>
<evidence type="ECO:0000256" key="2">
    <source>
        <dbReference type="ARBA" id="ARBA00029447"/>
    </source>
</evidence>
<comment type="similarity">
    <text evidence="2">Belongs to the methyl-accepting chemotaxis (MCP) protein family.</text>
</comment>
<dbReference type="SMART" id="SM00283">
    <property type="entry name" value="MA"/>
    <property type="match status" value="1"/>
</dbReference>
<keyword evidence="1" id="KW-0488">Methylation</keyword>
<evidence type="ECO:0000313" key="6">
    <source>
        <dbReference type="EMBL" id="MDQ4625480.1"/>
    </source>
</evidence>
<dbReference type="RefSeq" id="WP_307778644.1">
    <property type="nucleotide sequence ID" value="NZ_JAVFKP010000001.1"/>
</dbReference>
<evidence type="ECO:0000313" key="7">
    <source>
        <dbReference type="Proteomes" id="UP001237592"/>
    </source>
</evidence>
<keyword evidence="4" id="KW-0812">Transmembrane</keyword>
<dbReference type="InterPro" id="IPR024478">
    <property type="entry name" value="HlyB_4HB_MCP"/>
</dbReference>
<dbReference type="Pfam" id="PF12729">
    <property type="entry name" value="4HB_MCP_1"/>
    <property type="match status" value="1"/>
</dbReference>
<evidence type="ECO:0000256" key="4">
    <source>
        <dbReference type="SAM" id="Phobius"/>
    </source>
</evidence>
<accession>A0ABU0XR76</accession>
<dbReference type="CDD" id="cd11386">
    <property type="entry name" value="MCP_signal"/>
    <property type="match status" value="1"/>
</dbReference>
<comment type="caution">
    <text evidence="6">The sequence shown here is derived from an EMBL/GenBank/DDBJ whole genome shotgun (WGS) entry which is preliminary data.</text>
</comment>
<keyword evidence="4" id="KW-0472">Membrane</keyword>
<dbReference type="InterPro" id="IPR051310">
    <property type="entry name" value="MCP_chemotaxis"/>
</dbReference>
<evidence type="ECO:0000256" key="3">
    <source>
        <dbReference type="PROSITE-ProRule" id="PRU00284"/>
    </source>
</evidence>
<proteinExistence type="inferred from homology"/>
<dbReference type="PANTHER" id="PTHR43531:SF14">
    <property type="entry name" value="METHYL-ACCEPTING CHEMOTAXIS PROTEIN I-RELATED"/>
    <property type="match status" value="1"/>
</dbReference>
<organism evidence="6 7">
    <name type="scientific">Janthinobacterium lividum</name>
    <dbReference type="NCBI Taxonomy" id="29581"/>
    <lineage>
        <taxon>Bacteria</taxon>
        <taxon>Pseudomonadati</taxon>
        <taxon>Pseudomonadota</taxon>
        <taxon>Betaproteobacteria</taxon>
        <taxon>Burkholderiales</taxon>
        <taxon>Oxalobacteraceae</taxon>
        <taxon>Janthinobacterium</taxon>
    </lineage>
</organism>
<dbReference type="EMBL" id="JAVFKP010000001">
    <property type="protein sequence ID" value="MDQ4625480.1"/>
    <property type="molecule type" value="Genomic_DNA"/>
</dbReference>
<keyword evidence="7" id="KW-1185">Reference proteome</keyword>
<dbReference type="Proteomes" id="UP001237592">
    <property type="component" value="Unassembled WGS sequence"/>
</dbReference>
<dbReference type="Gene3D" id="1.10.287.950">
    <property type="entry name" value="Methyl-accepting chemotaxis protein"/>
    <property type="match status" value="1"/>
</dbReference>
<name>A0ABU0XR76_9BURK</name>
<keyword evidence="4" id="KW-1133">Transmembrane helix</keyword>